<evidence type="ECO:0000256" key="1">
    <source>
        <dbReference type="ARBA" id="ARBA00004429"/>
    </source>
</evidence>
<keyword evidence="10" id="KW-1185">Reference proteome</keyword>
<feature type="transmembrane region" description="Helical" evidence="7">
    <location>
        <begin position="6"/>
        <end position="36"/>
    </location>
</feature>
<protein>
    <recommendedName>
        <fullName evidence="7">TRAP transporter large permease protein</fullName>
    </recommendedName>
</protein>
<comment type="subcellular location">
    <subcellularLocation>
        <location evidence="1 7">Cell inner membrane</location>
        <topology evidence="1 7">Multi-pass membrane protein</topology>
    </subcellularLocation>
</comment>
<keyword evidence="3 7" id="KW-0997">Cell inner membrane</keyword>
<proteinExistence type="inferred from homology"/>
<feature type="transmembrane region" description="Helical" evidence="7">
    <location>
        <begin position="308"/>
        <end position="330"/>
    </location>
</feature>
<evidence type="ECO:0000256" key="7">
    <source>
        <dbReference type="RuleBase" id="RU369079"/>
    </source>
</evidence>
<dbReference type="InterPro" id="IPR010656">
    <property type="entry name" value="DctM"/>
</dbReference>
<comment type="subunit">
    <text evidence="7">The complex comprises the extracytoplasmic solute receptor protein and the two transmembrane proteins.</text>
</comment>
<evidence type="ECO:0000259" key="8">
    <source>
        <dbReference type="Pfam" id="PF06808"/>
    </source>
</evidence>
<evidence type="ECO:0000256" key="6">
    <source>
        <dbReference type="ARBA" id="ARBA00023136"/>
    </source>
</evidence>
<comment type="function">
    <text evidence="7">Part of the tripartite ATP-independent periplasmic (TRAP) transport system.</text>
</comment>
<evidence type="ECO:0000256" key="3">
    <source>
        <dbReference type="ARBA" id="ARBA00022519"/>
    </source>
</evidence>
<dbReference type="AlphaFoldDB" id="A0A2T8HRW8"/>
<feature type="transmembrane region" description="Helical" evidence="7">
    <location>
        <begin position="245"/>
        <end position="263"/>
    </location>
</feature>
<feature type="transmembrane region" description="Helical" evidence="7">
    <location>
        <begin position="170"/>
        <end position="196"/>
    </location>
</feature>
<keyword evidence="2" id="KW-1003">Cell membrane</keyword>
<feature type="transmembrane region" description="Helical" evidence="7">
    <location>
        <begin position="96"/>
        <end position="117"/>
    </location>
</feature>
<feature type="transmembrane region" description="Helical" evidence="7">
    <location>
        <begin position="138"/>
        <end position="164"/>
    </location>
</feature>
<feature type="transmembrane region" description="Helical" evidence="7">
    <location>
        <begin position="401"/>
        <end position="425"/>
    </location>
</feature>
<organism evidence="9 10">
    <name type="scientific">Pararhodobacter oceanensis</name>
    <dbReference type="NCBI Taxonomy" id="2172121"/>
    <lineage>
        <taxon>Bacteria</taxon>
        <taxon>Pseudomonadati</taxon>
        <taxon>Pseudomonadota</taxon>
        <taxon>Alphaproteobacteria</taxon>
        <taxon>Rhodobacterales</taxon>
        <taxon>Paracoccaceae</taxon>
        <taxon>Pararhodobacter</taxon>
    </lineage>
</organism>
<dbReference type="GO" id="GO:0022857">
    <property type="term" value="F:transmembrane transporter activity"/>
    <property type="evidence" value="ECO:0007669"/>
    <property type="project" value="UniProtKB-UniRule"/>
</dbReference>
<dbReference type="OrthoDB" id="9790209at2"/>
<feature type="transmembrane region" description="Helical" evidence="7">
    <location>
        <begin position="57"/>
        <end position="76"/>
    </location>
</feature>
<evidence type="ECO:0000313" key="9">
    <source>
        <dbReference type="EMBL" id="PVH28092.1"/>
    </source>
</evidence>
<accession>A0A2T8HRW8</accession>
<reference evidence="9 10" key="1">
    <citation type="submission" date="2018-04" db="EMBL/GenBank/DDBJ databases">
        <title>Pararhodobacter oceanense sp. nov., isolated from marine intertidal sediment.</title>
        <authorList>
            <person name="Wang X.-L."/>
            <person name="Du Z.-J."/>
        </authorList>
    </citation>
    <scope>NUCLEOTIDE SEQUENCE [LARGE SCALE GENOMIC DNA]</scope>
    <source>
        <strain evidence="9 10">AM505</strain>
    </source>
</reference>
<feature type="transmembrane region" description="Helical" evidence="7">
    <location>
        <begin position="337"/>
        <end position="354"/>
    </location>
</feature>
<evidence type="ECO:0000256" key="2">
    <source>
        <dbReference type="ARBA" id="ARBA00022475"/>
    </source>
</evidence>
<keyword evidence="5 7" id="KW-1133">Transmembrane helix</keyword>
<feature type="domain" description="TRAP C4-dicarboxylate transport system permease DctM subunit" evidence="8">
    <location>
        <begin position="8"/>
        <end position="421"/>
    </location>
</feature>
<dbReference type="GO" id="GO:0005886">
    <property type="term" value="C:plasma membrane"/>
    <property type="evidence" value="ECO:0007669"/>
    <property type="project" value="UniProtKB-SubCell"/>
</dbReference>
<dbReference type="Pfam" id="PF06808">
    <property type="entry name" value="DctM"/>
    <property type="match status" value="1"/>
</dbReference>
<dbReference type="EMBL" id="QDKM01000006">
    <property type="protein sequence ID" value="PVH28092.1"/>
    <property type="molecule type" value="Genomic_DNA"/>
</dbReference>
<sequence>MIDAFLGFAALLLLIFLRVPIAFAMMLVGLVGFGLVIGWRPSFISAAQATIHTTQDYSLLVIPLFLLMGNLISRSGLSGRLYDATYAWLGHRPGGLARATIVSCAGFSAVCGSSLATTATMAKIAVPQMKRLGYSPELSAGAIAAGGTLGILIPPSVIMVLYGVLTQTDIAALFIAGVIPGVMGIVMYNLAVTFVVRRAPQAGPAGPVVSWREKWSALLGVWEIVLLFALVIGGIYFGLFTPNEAAGVGAFGALLSTLFRRTIGFGQLVDVFYETAVMSATLIVVLIGAFVFSNFLNMTGMPRQIGEFVAGNGYPVWLVMALIILAYLVLGMILDSISMILLTIPVFFPLVQFYGLDPIWFGIIIVVVTEISLITPPVGMNIFVLASVVPEMQIRTIYRGVIPFIAADFLRLALLLAFPALSLFLPNMMN</sequence>
<comment type="caution">
    <text evidence="9">The sequence shown here is derived from an EMBL/GenBank/DDBJ whole genome shotgun (WGS) entry which is preliminary data.</text>
</comment>
<comment type="similarity">
    <text evidence="7">Belongs to the TRAP transporter large permease family.</text>
</comment>
<dbReference type="Proteomes" id="UP000245911">
    <property type="component" value="Unassembled WGS sequence"/>
</dbReference>
<name>A0A2T8HRW8_9RHOB</name>
<gene>
    <name evidence="9" type="ORF">DDE20_13290</name>
</gene>
<evidence type="ECO:0000256" key="5">
    <source>
        <dbReference type="ARBA" id="ARBA00022989"/>
    </source>
</evidence>
<keyword evidence="6 7" id="KW-0472">Membrane</keyword>
<dbReference type="RefSeq" id="WP_116559008.1">
    <property type="nucleotide sequence ID" value="NZ_JBLWXM010000005.1"/>
</dbReference>
<evidence type="ECO:0000313" key="10">
    <source>
        <dbReference type="Proteomes" id="UP000245911"/>
    </source>
</evidence>
<feature type="transmembrane region" description="Helical" evidence="7">
    <location>
        <begin position="360"/>
        <end position="389"/>
    </location>
</feature>
<evidence type="ECO:0000256" key="4">
    <source>
        <dbReference type="ARBA" id="ARBA00022692"/>
    </source>
</evidence>
<dbReference type="InterPro" id="IPR004681">
    <property type="entry name" value="TRAP_DctM"/>
</dbReference>
<feature type="transmembrane region" description="Helical" evidence="7">
    <location>
        <begin position="217"/>
        <end position="239"/>
    </location>
</feature>
<keyword evidence="4 7" id="KW-0812">Transmembrane</keyword>
<dbReference type="PANTHER" id="PTHR33362">
    <property type="entry name" value="SIALIC ACID TRAP TRANSPORTER PERMEASE PROTEIN SIAT-RELATED"/>
    <property type="match status" value="1"/>
</dbReference>
<feature type="transmembrane region" description="Helical" evidence="7">
    <location>
        <begin position="275"/>
        <end position="296"/>
    </location>
</feature>
<dbReference type="PIRSF" id="PIRSF006066">
    <property type="entry name" value="HI0050"/>
    <property type="match status" value="1"/>
</dbReference>
<dbReference type="PANTHER" id="PTHR33362:SF5">
    <property type="entry name" value="C4-DICARBOXYLATE TRAP TRANSPORTER LARGE PERMEASE PROTEIN DCTM"/>
    <property type="match status" value="1"/>
</dbReference>
<dbReference type="NCBIfam" id="TIGR00786">
    <property type="entry name" value="dctM"/>
    <property type="match status" value="1"/>
</dbReference>
<keyword evidence="7" id="KW-0813">Transport</keyword>